<organism evidence="2 3">
    <name type="scientific">Naasia aerilata</name>
    <dbReference type="NCBI Taxonomy" id="1162966"/>
    <lineage>
        <taxon>Bacteria</taxon>
        <taxon>Bacillati</taxon>
        <taxon>Actinomycetota</taxon>
        <taxon>Actinomycetes</taxon>
        <taxon>Micrococcales</taxon>
        <taxon>Microbacteriaceae</taxon>
        <taxon>Naasia</taxon>
    </lineage>
</organism>
<feature type="compositionally biased region" description="Basic and acidic residues" evidence="1">
    <location>
        <begin position="35"/>
        <end position="45"/>
    </location>
</feature>
<dbReference type="Proteomes" id="UP001321498">
    <property type="component" value="Chromosome"/>
</dbReference>
<evidence type="ECO:0000313" key="2">
    <source>
        <dbReference type="EMBL" id="BDZ44158.1"/>
    </source>
</evidence>
<evidence type="ECO:0000313" key="3">
    <source>
        <dbReference type="Proteomes" id="UP001321498"/>
    </source>
</evidence>
<feature type="region of interest" description="Disordered" evidence="1">
    <location>
        <begin position="1"/>
        <end position="23"/>
    </location>
</feature>
<name>A0ABN6XGY8_9MICO</name>
<sequence>MTAGEALDQHQAEGVDVARGGGRLTEHLLRAQVGDRAEEGADRGHPCAVDEAGDPEIRELRAHGGTGEGHEHIGRLDVAVDDPALVDVCEPRRDLGADRGQHGGRERQQVAEVVAVDQLHHEVGRILAAARRRVVQRDE</sequence>
<keyword evidence="3" id="KW-1185">Reference proteome</keyword>
<protein>
    <submittedName>
        <fullName evidence="2">Uncharacterized protein</fullName>
    </submittedName>
</protein>
<accession>A0ABN6XGY8</accession>
<reference evidence="3" key="1">
    <citation type="journal article" date="2019" name="Int. J. Syst. Evol. Microbiol.">
        <title>The Global Catalogue of Microorganisms (GCM) 10K type strain sequencing project: providing services to taxonomists for standard genome sequencing and annotation.</title>
        <authorList>
            <consortium name="The Broad Institute Genomics Platform"/>
            <consortium name="The Broad Institute Genome Sequencing Center for Infectious Disease"/>
            <person name="Wu L."/>
            <person name="Ma J."/>
        </authorList>
    </citation>
    <scope>NUCLEOTIDE SEQUENCE [LARGE SCALE GENOMIC DNA]</scope>
    <source>
        <strain evidence="3">NBRC 108725</strain>
    </source>
</reference>
<evidence type="ECO:0000256" key="1">
    <source>
        <dbReference type="SAM" id="MobiDB-lite"/>
    </source>
</evidence>
<proteinExistence type="predicted"/>
<gene>
    <name evidence="2" type="ORF">GCM10025866_00670</name>
</gene>
<feature type="region of interest" description="Disordered" evidence="1">
    <location>
        <begin position="35"/>
        <end position="54"/>
    </location>
</feature>
<dbReference type="EMBL" id="AP027731">
    <property type="protein sequence ID" value="BDZ44158.1"/>
    <property type="molecule type" value="Genomic_DNA"/>
</dbReference>